<dbReference type="Pfam" id="PF02816">
    <property type="entry name" value="Alpha_kinase"/>
    <property type="match status" value="1"/>
</dbReference>
<dbReference type="SMART" id="SM00811">
    <property type="entry name" value="Alpha_kinase"/>
    <property type="match status" value="1"/>
</dbReference>
<evidence type="ECO:0000256" key="2">
    <source>
        <dbReference type="ARBA" id="ARBA00022679"/>
    </source>
</evidence>
<dbReference type="GO" id="GO:0005524">
    <property type="term" value="F:ATP binding"/>
    <property type="evidence" value="ECO:0007669"/>
    <property type="project" value="UniProtKB-KW"/>
</dbReference>
<evidence type="ECO:0000259" key="6">
    <source>
        <dbReference type="PROSITE" id="PS51158"/>
    </source>
</evidence>
<feature type="domain" description="Alpha-type protein kinase" evidence="6">
    <location>
        <begin position="47"/>
        <end position="264"/>
    </location>
</feature>
<protein>
    <recommendedName>
        <fullName evidence="6">Alpha-type protein kinase domain-containing protein</fullName>
    </recommendedName>
</protein>
<dbReference type="SUPFAM" id="SSF56112">
    <property type="entry name" value="Protein kinase-like (PK-like)"/>
    <property type="match status" value="1"/>
</dbReference>
<dbReference type="GO" id="GO:0004674">
    <property type="term" value="F:protein serine/threonine kinase activity"/>
    <property type="evidence" value="ECO:0007669"/>
    <property type="project" value="UniProtKB-KW"/>
</dbReference>
<evidence type="ECO:0000256" key="1">
    <source>
        <dbReference type="ARBA" id="ARBA00022527"/>
    </source>
</evidence>
<evidence type="ECO:0000313" key="8">
    <source>
        <dbReference type="Proteomes" id="UP000236546"/>
    </source>
</evidence>
<organism evidence="7 8">
    <name type="scientific">Trichoderma gamsii</name>
    <dbReference type="NCBI Taxonomy" id="398673"/>
    <lineage>
        <taxon>Eukaryota</taxon>
        <taxon>Fungi</taxon>
        <taxon>Dikarya</taxon>
        <taxon>Ascomycota</taxon>
        <taxon>Pezizomycotina</taxon>
        <taxon>Sordariomycetes</taxon>
        <taxon>Hypocreomycetidae</taxon>
        <taxon>Hypocreales</taxon>
        <taxon>Hypocreaceae</taxon>
        <taxon>Trichoderma</taxon>
    </lineage>
</organism>
<keyword evidence="3" id="KW-0547">Nucleotide-binding</keyword>
<dbReference type="OrthoDB" id="301415at2759"/>
<dbReference type="PANTHER" id="PTHR45992">
    <property type="entry name" value="EUKARYOTIC ELONGATION FACTOR 2 KINASE-RELATED"/>
    <property type="match status" value="1"/>
</dbReference>
<dbReference type="AlphaFoldDB" id="A0A2K0SWL8"/>
<name>A0A2K0SWL8_9HYPO</name>
<accession>A0A2K0SWL8</accession>
<proteinExistence type="predicted"/>
<dbReference type="CDD" id="cd17509">
    <property type="entry name" value="Alpha_kinase"/>
    <property type="match status" value="1"/>
</dbReference>
<reference evidence="7 8" key="1">
    <citation type="submission" date="2017-02" db="EMBL/GenBank/DDBJ databases">
        <title>Genomes of Trichoderma spp. with biocontrol activity.</title>
        <authorList>
            <person name="Gardiner D."/>
            <person name="Kazan K."/>
            <person name="Vos C."/>
            <person name="Harvey P."/>
        </authorList>
    </citation>
    <scope>NUCLEOTIDE SEQUENCE [LARGE SCALE GENOMIC DNA]</scope>
    <source>
        <strain evidence="7 8">A5MH</strain>
    </source>
</reference>
<keyword evidence="4" id="KW-0418">Kinase</keyword>
<dbReference type="PANTHER" id="PTHR45992:SF11">
    <property type="entry name" value="ALPHA-TYPE PROTEIN KINASE DOMAIN-CONTAINING PROTEIN"/>
    <property type="match status" value="1"/>
</dbReference>
<evidence type="ECO:0000256" key="3">
    <source>
        <dbReference type="ARBA" id="ARBA00022741"/>
    </source>
</evidence>
<gene>
    <name evidence="7" type="ORF">TGAMA5MH_10440</name>
</gene>
<dbReference type="Gene3D" id="3.20.200.10">
    <property type="entry name" value="MHCK/EF2 kinase"/>
    <property type="match status" value="1"/>
</dbReference>
<evidence type="ECO:0000313" key="7">
    <source>
        <dbReference type="EMBL" id="PNP37672.1"/>
    </source>
</evidence>
<comment type="caution">
    <text evidence="7">The sequence shown here is derived from an EMBL/GenBank/DDBJ whole genome shotgun (WGS) entry which is preliminary data.</text>
</comment>
<sequence length="297" mass="33312">MPRVCAGCNRSRCHDSYSPSEWRKGPGVSKCTTCVDGQVSHNTLNRIRRSGSARYNGSYSGTVSVDDLDRPWAQGAFRWVAKGVYNSGPRQGELCVIKWFKSGAVFANAFFTYDIKAVDLALEIVERFNRRNFVSKVIKVNVPTVWSFTDSSPSRWAGQKVLCEPFIQNYQKFNSNSGWNDASTDWGKIMQALSHFSYHISGGDCVLCDLQGGVYQHETVITDPAILTRDRDYGVTDLGQAGIVNFFSRHVCNRYCRSHWIKPGNPARCLNPVRGTAMVRHAAPTRRLRPAVTLSRD</sequence>
<dbReference type="InterPro" id="IPR011009">
    <property type="entry name" value="Kinase-like_dom_sf"/>
</dbReference>
<evidence type="ECO:0000256" key="4">
    <source>
        <dbReference type="ARBA" id="ARBA00022777"/>
    </source>
</evidence>
<keyword evidence="5" id="KW-0067">ATP-binding</keyword>
<keyword evidence="1" id="KW-0723">Serine/threonine-protein kinase</keyword>
<dbReference type="EMBL" id="MTYH01000140">
    <property type="protein sequence ID" value="PNP37672.1"/>
    <property type="molecule type" value="Genomic_DNA"/>
</dbReference>
<dbReference type="PROSITE" id="PS51158">
    <property type="entry name" value="ALPHA_KINASE"/>
    <property type="match status" value="1"/>
</dbReference>
<dbReference type="InterPro" id="IPR004166">
    <property type="entry name" value="a-kinase_dom"/>
</dbReference>
<dbReference type="InterPro" id="IPR051852">
    <property type="entry name" value="Alpha-type_PK"/>
</dbReference>
<dbReference type="Proteomes" id="UP000236546">
    <property type="component" value="Unassembled WGS sequence"/>
</dbReference>
<evidence type="ECO:0000256" key="5">
    <source>
        <dbReference type="ARBA" id="ARBA00022840"/>
    </source>
</evidence>
<keyword evidence="2" id="KW-0808">Transferase</keyword>